<feature type="active site" evidence="11">
    <location>
        <position position="186"/>
    </location>
</feature>
<feature type="domain" description="Tyr recombinase" evidence="12">
    <location>
        <begin position="122"/>
        <end position="305"/>
    </location>
</feature>
<dbReference type="InterPro" id="IPR011010">
    <property type="entry name" value="DNA_brk_join_enz"/>
</dbReference>
<comment type="subcellular location">
    <subcellularLocation>
        <location evidence="1 11">Cytoplasm</location>
    </subcellularLocation>
</comment>
<dbReference type="GO" id="GO:0007059">
    <property type="term" value="P:chromosome segregation"/>
    <property type="evidence" value="ECO:0007669"/>
    <property type="project" value="UniProtKB-UniRule"/>
</dbReference>
<protein>
    <recommendedName>
        <fullName evidence="3 11">Tyrosine recombinase XerD</fullName>
    </recommendedName>
</protein>
<dbReference type="Pfam" id="PF02899">
    <property type="entry name" value="Phage_int_SAM_1"/>
    <property type="match status" value="1"/>
</dbReference>
<feature type="domain" description="Core-binding (CB)" evidence="13">
    <location>
        <begin position="17"/>
        <end position="101"/>
    </location>
</feature>
<dbReference type="InterPro" id="IPR010998">
    <property type="entry name" value="Integrase_recombinase_N"/>
</dbReference>
<dbReference type="SUPFAM" id="SSF47823">
    <property type="entry name" value="lambda integrase-like, N-terminal domain"/>
    <property type="match status" value="1"/>
</dbReference>
<comment type="function">
    <text evidence="11">Site-specific tyrosine recombinase, which acts by catalyzing the cutting and rejoining of the recombining DNA molecules. The XerC-XerD complex is essential to convert dimers of the bacterial chromosome into monomers to permit their segregation at cell division. It also contributes to the segregational stability of plasmids.</text>
</comment>
<evidence type="ECO:0000256" key="7">
    <source>
        <dbReference type="ARBA" id="ARBA00022908"/>
    </source>
</evidence>
<organism evidence="14 15">
    <name type="scientific">Paraburkholderia steynii</name>
    <dbReference type="NCBI Taxonomy" id="1245441"/>
    <lineage>
        <taxon>Bacteria</taxon>
        <taxon>Pseudomonadati</taxon>
        <taxon>Pseudomonadota</taxon>
        <taxon>Betaproteobacteria</taxon>
        <taxon>Burkholderiales</taxon>
        <taxon>Burkholderiaceae</taxon>
        <taxon>Paraburkholderia</taxon>
    </lineage>
</organism>
<dbReference type="EMBL" id="FNDI01000032">
    <property type="protein sequence ID" value="SDJ08223.1"/>
    <property type="molecule type" value="Genomic_DNA"/>
</dbReference>
<evidence type="ECO:0000256" key="10">
    <source>
        <dbReference type="ARBA" id="ARBA00023306"/>
    </source>
</evidence>
<dbReference type="PANTHER" id="PTHR30349:SF90">
    <property type="entry name" value="TYROSINE RECOMBINASE XERD"/>
    <property type="match status" value="1"/>
</dbReference>
<name>A0A7Z7BEZ2_9BURK</name>
<dbReference type="Gene3D" id="1.10.150.130">
    <property type="match status" value="1"/>
</dbReference>
<keyword evidence="5 11" id="KW-0132">Cell division</keyword>
<sequence length="311" mass="34666">MTDVLTEDALPASPLLLTSGASIDAFCDALWLEHGLARNTLDAYRRDLRLFSEWLASARDSSLDTASEADLTAYSAARSADKSTSANRRLSVFRRYYAWAVREHRASADPTLRIRSAKQPPRFPSTLTEAQVEALLGAPDVTTPLGLRDRTMLELMYASGLRVSELVTLKTVEVGLNEGVVRVMGKGSKERMIPFGEEAHGWIERYLRESRPALLGQRAADALFVTARAEGMTRQQFWNIIKRHAMTAHVHAPLSPHTLRHAFATHLLNHGADLRVVQLLLGHTDISTTQIYTHVARERLRTLHAAHHPRG</sequence>
<reference evidence="14" key="1">
    <citation type="submission" date="2016-10" db="EMBL/GenBank/DDBJ databases">
        <authorList>
            <person name="Varghese N."/>
            <person name="Submissions S."/>
        </authorList>
    </citation>
    <scope>NUCLEOTIDE SEQUENCE [LARGE SCALE GENOMIC DNA]</scope>
    <source>
        <strain evidence="14">YR281</strain>
    </source>
</reference>
<evidence type="ECO:0000256" key="2">
    <source>
        <dbReference type="ARBA" id="ARBA00010450"/>
    </source>
</evidence>
<keyword evidence="4 11" id="KW-0963">Cytoplasm</keyword>
<evidence type="ECO:0000313" key="15">
    <source>
        <dbReference type="Proteomes" id="UP000198900"/>
    </source>
</evidence>
<dbReference type="InterPro" id="IPR050090">
    <property type="entry name" value="Tyrosine_recombinase_XerCD"/>
</dbReference>
<evidence type="ECO:0000256" key="11">
    <source>
        <dbReference type="HAMAP-Rule" id="MF_01807"/>
    </source>
</evidence>
<dbReference type="SUPFAM" id="SSF56349">
    <property type="entry name" value="DNA breaking-rejoining enzymes"/>
    <property type="match status" value="1"/>
</dbReference>
<dbReference type="NCBIfam" id="NF001399">
    <property type="entry name" value="PRK00283.1"/>
    <property type="match status" value="1"/>
</dbReference>
<feature type="active site" evidence="11">
    <location>
        <position position="257"/>
    </location>
</feature>
<proteinExistence type="inferred from homology"/>
<dbReference type="Proteomes" id="UP000198900">
    <property type="component" value="Unassembled WGS sequence"/>
</dbReference>
<feature type="active site" evidence="11">
    <location>
        <position position="260"/>
    </location>
</feature>
<dbReference type="AlphaFoldDB" id="A0A7Z7BEZ2"/>
<dbReference type="InterPro" id="IPR023009">
    <property type="entry name" value="Tyrosine_recombinase_XerC/XerD"/>
</dbReference>
<evidence type="ECO:0000313" key="14">
    <source>
        <dbReference type="EMBL" id="SDJ08223.1"/>
    </source>
</evidence>
<evidence type="ECO:0000259" key="12">
    <source>
        <dbReference type="PROSITE" id="PS51898"/>
    </source>
</evidence>
<dbReference type="GO" id="GO:0009037">
    <property type="term" value="F:tyrosine-based site-specific recombinase activity"/>
    <property type="evidence" value="ECO:0007669"/>
    <property type="project" value="UniProtKB-UniRule"/>
</dbReference>
<feature type="active site" evidence="11">
    <location>
        <position position="162"/>
    </location>
</feature>
<dbReference type="PROSITE" id="PS51900">
    <property type="entry name" value="CB"/>
    <property type="match status" value="1"/>
</dbReference>
<keyword evidence="6 11" id="KW-0159">Chromosome partition</keyword>
<evidence type="ECO:0000256" key="8">
    <source>
        <dbReference type="ARBA" id="ARBA00023125"/>
    </source>
</evidence>
<dbReference type="NCBIfam" id="TIGR02225">
    <property type="entry name" value="recomb_XerD"/>
    <property type="match status" value="1"/>
</dbReference>
<evidence type="ECO:0000256" key="5">
    <source>
        <dbReference type="ARBA" id="ARBA00022618"/>
    </source>
</evidence>
<comment type="subunit">
    <text evidence="11">Forms a cyclic heterotetrameric complex composed of two molecules of XerC and two molecules of XerD.</text>
</comment>
<dbReference type="GO" id="GO:0005737">
    <property type="term" value="C:cytoplasm"/>
    <property type="evidence" value="ECO:0007669"/>
    <property type="project" value="UniProtKB-SubCell"/>
</dbReference>
<dbReference type="GO" id="GO:0006313">
    <property type="term" value="P:DNA transposition"/>
    <property type="evidence" value="ECO:0007669"/>
    <property type="project" value="UniProtKB-UniRule"/>
</dbReference>
<dbReference type="GO" id="GO:0003677">
    <property type="term" value="F:DNA binding"/>
    <property type="evidence" value="ECO:0007669"/>
    <property type="project" value="UniProtKB-UniRule"/>
</dbReference>
<dbReference type="InterPro" id="IPR013762">
    <property type="entry name" value="Integrase-like_cat_sf"/>
</dbReference>
<dbReference type="InterPro" id="IPR044068">
    <property type="entry name" value="CB"/>
</dbReference>
<dbReference type="PROSITE" id="PS51898">
    <property type="entry name" value="TYR_RECOMBINASE"/>
    <property type="match status" value="1"/>
</dbReference>
<dbReference type="HAMAP" id="MF_01807">
    <property type="entry name" value="Recomb_XerD"/>
    <property type="match status" value="1"/>
</dbReference>
<evidence type="ECO:0000259" key="13">
    <source>
        <dbReference type="PROSITE" id="PS51900"/>
    </source>
</evidence>
<dbReference type="InterPro" id="IPR002104">
    <property type="entry name" value="Integrase_catalytic"/>
</dbReference>
<dbReference type="Gene3D" id="1.10.443.10">
    <property type="entry name" value="Intergrase catalytic core"/>
    <property type="match status" value="1"/>
</dbReference>
<feature type="active site" evidence="11">
    <location>
        <position position="283"/>
    </location>
</feature>
<comment type="similarity">
    <text evidence="2 11">Belongs to the 'phage' integrase family. XerD subfamily.</text>
</comment>
<keyword evidence="9 11" id="KW-0233">DNA recombination</keyword>
<evidence type="ECO:0000256" key="1">
    <source>
        <dbReference type="ARBA" id="ARBA00004496"/>
    </source>
</evidence>
<dbReference type="InterPro" id="IPR004107">
    <property type="entry name" value="Integrase_SAM-like_N"/>
</dbReference>
<evidence type="ECO:0000256" key="6">
    <source>
        <dbReference type="ARBA" id="ARBA00022829"/>
    </source>
</evidence>
<evidence type="ECO:0000256" key="9">
    <source>
        <dbReference type="ARBA" id="ARBA00023172"/>
    </source>
</evidence>
<keyword evidence="10 11" id="KW-0131">Cell cycle</keyword>
<evidence type="ECO:0000256" key="4">
    <source>
        <dbReference type="ARBA" id="ARBA00022490"/>
    </source>
</evidence>
<dbReference type="RefSeq" id="WP_091788265.1">
    <property type="nucleotide sequence ID" value="NZ_FNDI01000032.1"/>
</dbReference>
<gene>
    <name evidence="11" type="primary">xerD</name>
    <name evidence="14" type="ORF">SAMN04487926_13281</name>
</gene>
<dbReference type="CDD" id="cd00798">
    <property type="entry name" value="INT_XerDC_C"/>
    <property type="match status" value="1"/>
</dbReference>
<dbReference type="InterPro" id="IPR011932">
    <property type="entry name" value="Recomb_XerD"/>
</dbReference>
<evidence type="ECO:0000256" key="3">
    <source>
        <dbReference type="ARBA" id="ARBA00015810"/>
    </source>
</evidence>
<dbReference type="GO" id="GO:0051301">
    <property type="term" value="P:cell division"/>
    <property type="evidence" value="ECO:0007669"/>
    <property type="project" value="UniProtKB-KW"/>
</dbReference>
<keyword evidence="15" id="KW-1185">Reference proteome</keyword>
<feature type="active site" description="O-(3'-phospho-DNA)-tyrosine intermediate" evidence="11">
    <location>
        <position position="292"/>
    </location>
</feature>
<accession>A0A7Z7BEZ2</accession>
<dbReference type="PANTHER" id="PTHR30349">
    <property type="entry name" value="PHAGE INTEGRASE-RELATED"/>
    <property type="match status" value="1"/>
</dbReference>
<keyword evidence="8 11" id="KW-0238">DNA-binding</keyword>
<keyword evidence="7 11" id="KW-0229">DNA integration</keyword>
<dbReference type="HAMAP" id="MF_01808">
    <property type="entry name" value="Recomb_XerC_XerD"/>
    <property type="match status" value="1"/>
</dbReference>
<comment type="caution">
    <text evidence="14">The sequence shown here is derived from an EMBL/GenBank/DDBJ whole genome shotgun (WGS) entry which is preliminary data.</text>
</comment>
<dbReference type="Pfam" id="PF00589">
    <property type="entry name" value="Phage_integrase"/>
    <property type="match status" value="1"/>
</dbReference>